<proteinExistence type="inferred from homology"/>
<reference evidence="8" key="1">
    <citation type="submission" date="2021-12" db="EMBL/GenBank/DDBJ databases">
        <title>Draft genome sequence of Corynebacterium ammoniagenes strain T-723.</title>
        <authorList>
            <person name="Matsuzawa M."/>
            <person name="Hiratani M."/>
            <person name="Abe I."/>
            <person name="Tsuji Y."/>
            <person name="Nakamura J."/>
        </authorList>
    </citation>
    <scope>NUCLEOTIDE SEQUENCE</scope>
    <source>
        <strain evidence="8">T-723</strain>
    </source>
</reference>
<evidence type="ECO:0000256" key="1">
    <source>
        <dbReference type="ARBA" id="ARBA00004635"/>
    </source>
</evidence>
<comment type="subcellular location">
    <subcellularLocation>
        <location evidence="1">Membrane</location>
        <topology evidence="1">Lipid-anchor</topology>
    </subcellularLocation>
</comment>
<dbReference type="Pfam" id="PF03180">
    <property type="entry name" value="Lipoprotein_9"/>
    <property type="match status" value="1"/>
</dbReference>
<dbReference type="AlphaFoldDB" id="A0AAV5G350"/>
<evidence type="ECO:0000256" key="3">
    <source>
        <dbReference type="ARBA" id="ARBA00022729"/>
    </source>
</evidence>
<dbReference type="EMBL" id="BQKK01000003">
    <property type="protein sequence ID" value="GJN43183.1"/>
    <property type="molecule type" value="Genomic_DNA"/>
</dbReference>
<evidence type="ECO:0008006" key="10">
    <source>
        <dbReference type="Google" id="ProtNLM"/>
    </source>
</evidence>
<evidence type="ECO:0000313" key="8">
    <source>
        <dbReference type="EMBL" id="GJN43183.1"/>
    </source>
</evidence>
<sequence>MAFPMSKKILAVVAAGSAAFTLAACGSSDSDSAADGDTTQIRVGTSPGPYSELFREGIDPILSEQGYEIDYTEFTDLRQADVALSENDVDLNVDQHTAYMNVFNDETGSDLANITDIPTVATKIYSNDLKSVDDVADGQTVGIPADGSNQTRAFRLLIKLGWITVNEDADPNLLTPSDIEENPHNLDIQPMDSATIPRALGDLDWGIIPGSIAYSSQVDPALALEQEDLTDDLILQAVTTEEQVDSEWANAVAEAYRSEEFLDFVAEQNEDDYWFIPESLQK</sequence>
<feature type="signal peptide" evidence="7">
    <location>
        <begin position="1"/>
        <end position="23"/>
    </location>
</feature>
<accession>A0AAV5G350</accession>
<dbReference type="SUPFAM" id="SSF53850">
    <property type="entry name" value="Periplasmic binding protein-like II"/>
    <property type="match status" value="1"/>
</dbReference>
<keyword evidence="4" id="KW-0472">Membrane</keyword>
<dbReference type="PANTHER" id="PTHR30429:SF0">
    <property type="entry name" value="METHIONINE-BINDING LIPOPROTEIN METQ"/>
    <property type="match status" value="1"/>
</dbReference>
<dbReference type="PANTHER" id="PTHR30429">
    <property type="entry name" value="D-METHIONINE-BINDING LIPOPROTEIN METQ"/>
    <property type="match status" value="1"/>
</dbReference>
<dbReference type="Proteomes" id="UP001054925">
    <property type="component" value="Unassembled WGS sequence"/>
</dbReference>
<organism evidence="8 9">
    <name type="scientific">Corynebacterium ammoniagenes</name>
    <name type="common">Brevibacterium ammoniagenes</name>
    <dbReference type="NCBI Taxonomy" id="1697"/>
    <lineage>
        <taxon>Bacteria</taxon>
        <taxon>Bacillati</taxon>
        <taxon>Actinomycetota</taxon>
        <taxon>Actinomycetes</taxon>
        <taxon>Mycobacteriales</taxon>
        <taxon>Corynebacteriaceae</taxon>
        <taxon>Corynebacterium</taxon>
    </lineage>
</organism>
<gene>
    <name evidence="8" type="ORF">CAT723_16620</name>
</gene>
<dbReference type="RefSeq" id="WP_003847807.1">
    <property type="nucleotide sequence ID" value="NZ_BQKK01000003.1"/>
</dbReference>
<protein>
    <recommendedName>
        <fullName evidence="10">Metal ABC transporter substrate-binding protein</fullName>
    </recommendedName>
</protein>
<evidence type="ECO:0000313" key="9">
    <source>
        <dbReference type="Proteomes" id="UP001054925"/>
    </source>
</evidence>
<name>A0AAV5G350_CORAM</name>
<evidence type="ECO:0000256" key="7">
    <source>
        <dbReference type="SAM" id="SignalP"/>
    </source>
</evidence>
<keyword evidence="6" id="KW-0449">Lipoprotein</keyword>
<evidence type="ECO:0000256" key="4">
    <source>
        <dbReference type="ARBA" id="ARBA00023136"/>
    </source>
</evidence>
<keyword evidence="3 7" id="KW-0732">Signal</keyword>
<feature type="chain" id="PRO_5043887545" description="Metal ABC transporter substrate-binding protein" evidence="7">
    <location>
        <begin position="24"/>
        <end position="282"/>
    </location>
</feature>
<dbReference type="PROSITE" id="PS51257">
    <property type="entry name" value="PROKAR_LIPOPROTEIN"/>
    <property type="match status" value="1"/>
</dbReference>
<evidence type="ECO:0000256" key="6">
    <source>
        <dbReference type="ARBA" id="ARBA00023288"/>
    </source>
</evidence>
<evidence type="ECO:0000256" key="2">
    <source>
        <dbReference type="ARBA" id="ARBA00008973"/>
    </source>
</evidence>
<evidence type="ECO:0000256" key="5">
    <source>
        <dbReference type="ARBA" id="ARBA00023139"/>
    </source>
</evidence>
<comment type="similarity">
    <text evidence="2">Belongs to the NlpA lipoprotein family.</text>
</comment>
<keyword evidence="5" id="KW-0564">Palmitate</keyword>
<comment type="caution">
    <text evidence="8">The sequence shown here is derived from an EMBL/GenBank/DDBJ whole genome shotgun (WGS) entry which is preliminary data.</text>
</comment>
<dbReference type="GO" id="GO:0016020">
    <property type="term" value="C:membrane"/>
    <property type="evidence" value="ECO:0007669"/>
    <property type="project" value="UniProtKB-SubCell"/>
</dbReference>
<dbReference type="Gene3D" id="3.40.190.10">
    <property type="entry name" value="Periplasmic binding protein-like II"/>
    <property type="match status" value="2"/>
</dbReference>
<dbReference type="InterPro" id="IPR004872">
    <property type="entry name" value="Lipoprotein_NlpA"/>
</dbReference>